<gene>
    <name evidence="1" type="ORF">GMARGA_LOCUS42677</name>
</gene>
<evidence type="ECO:0000313" key="2">
    <source>
        <dbReference type="Proteomes" id="UP000789901"/>
    </source>
</evidence>
<reference evidence="1 2" key="1">
    <citation type="submission" date="2021-06" db="EMBL/GenBank/DDBJ databases">
        <authorList>
            <person name="Kallberg Y."/>
            <person name="Tangrot J."/>
            <person name="Rosling A."/>
        </authorList>
    </citation>
    <scope>NUCLEOTIDE SEQUENCE [LARGE SCALE GENOMIC DNA]</scope>
    <source>
        <strain evidence="1 2">120-4 pot B 10/14</strain>
    </source>
</reference>
<feature type="non-terminal residue" evidence="1">
    <location>
        <position position="1"/>
    </location>
</feature>
<name>A0ABN7XHG9_GIGMA</name>
<dbReference type="EMBL" id="CAJVQB010130025">
    <property type="protein sequence ID" value="CAG8853856.1"/>
    <property type="molecule type" value="Genomic_DNA"/>
</dbReference>
<sequence>GHVIRKSAEDLSNILHSGILPKDVSEIYLESCEPFRTWKLRGNYKDEIWLLERLLRGLKGLYKIHKRKPLRRDIGKMYRLANTIWHRFKWPGEPIKKLTKAEENLYNSAKEFHNMSKFDGHLISQAMGRATKEAITAIPHNMENYLSFDIGDQRYMDSLQIMGGSLDSHVSNLGAEPCKDLGAPCKKREHLYRIDEDRCFAHPERFPMTQAYTPKHSPEL</sequence>
<keyword evidence="2" id="KW-1185">Reference proteome</keyword>
<protein>
    <submittedName>
        <fullName evidence="1">7045_t:CDS:1</fullName>
    </submittedName>
</protein>
<accession>A0ABN7XHG9</accession>
<proteinExistence type="predicted"/>
<evidence type="ECO:0000313" key="1">
    <source>
        <dbReference type="EMBL" id="CAG8853856.1"/>
    </source>
</evidence>
<organism evidence="1 2">
    <name type="scientific">Gigaspora margarita</name>
    <dbReference type="NCBI Taxonomy" id="4874"/>
    <lineage>
        <taxon>Eukaryota</taxon>
        <taxon>Fungi</taxon>
        <taxon>Fungi incertae sedis</taxon>
        <taxon>Mucoromycota</taxon>
        <taxon>Glomeromycotina</taxon>
        <taxon>Glomeromycetes</taxon>
        <taxon>Diversisporales</taxon>
        <taxon>Gigasporaceae</taxon>
        <taxon>Gigaspora</taxon>
    </lineage>
</organism>
<comment type="caution">
    <text evidence="1">The sequence shown here is derived from an EMBL/GenBank/DDBJ whole genome shotgun (WGS) entry which is preliminary data.</text>
</comment>
<feature type="non-terminal residue" evidence="1">
    <location>
        <position position="220"/>
    </location>
</feature>
<dbReference type="Proteomes" id="UP000789901">
    <property type="component" value="Unassembled WGS sequence"/>
</dbReference>